<dbReference type="Proteomes" id="UP001524642">
    <property type="component" value="Unassembled WGS sequence"/>
</dbReference>
<evidence type="ECO:0000259" key="1">
    <source>
        <dbReference type="Pfam" id="PF06904"/>
    </source>
</evidence>
<evidence type="ECO:0000313" key="2">
    <source>
        <dbReference type="EMBL" id="MCR0982142.1"/>
    </source>
</evidence>
<gene>
    <name evidence="2" type="ORF">NRP21_08795</name>
</gene>
<dbReference type="RefSeq" id="WP_257715818.1">
    <property type="nucleotide sequence ID" value="NZ_JANJOU010000005.1"/>
</dbReference>
<evidence type="ECO:0000313" key="3">
    <source>
        <dbReference type="Proteomes" id="UP001524642"/>
    </source>
</evidence>
<dbReference type="EMBL" id="JANJOU010000005">
    <property type="protein sequence ID" value="MCR0982142.1"/>
    <property type="molecule type" value="Genomic_DNA"/>
</dbReference>
<dbReference type="Pfam" id="PF06904">
    <property type="entry name" value="Extensin-like_C"/>
    <property type="match status" value="1"/>
</dbReference>
<proteinExistence type="predicted"/>
<comment type="caution">
    <text evidence="2">The sequence shown here is derived from an EMBL/GenBank/DDBJ whole genome shotgun (WGS) entry which is preliminary data.</text>
</comment>
<reference evidence="2 3" key="1">
    <citation type="submission" date="2022-06" db="EMBL/GenBank/DDBJ databases">
        <title>Roseomonas CN29.</title>
        <authorList>
            <person name="Cheng Y."/>
            <person name="He X."/>
        </authorList>
    </citation>
    <scope>NUCLEOTIDE SEQUENCE [LARGE SCALE GENOMIC DNA]</scope>
    <source>
        <strain evidence="2 3">CN29</strain>
    </source>
</reference>
<protein>
    <submittedName>
        <fullName evidence="2">Extensin family protein</fullName>
    </submittedName>
</protein>
<dbReference type="InterPro" id="IPR009683">
    <property type="entry name" value="Extensin-like_C"/>
</dbReference>
<keyword evidence="3" id="KW-1185">Reference proteome</keyword>
<organism evidence="2 3">
    <name type="scientific">Roseomonas populi</name>
    <dbReference type="NCBI Taxonomy" id="3121582"/>
    <lineage>
        <taxon>Bacteria</taxon>
        <taxon>Pseudomonadati</taxon>
        <taxon>Pseudomonadota</taxon>
        <taxon>Alphaproteobacteria</taxon>
        <taxon>Acetobacterales</taxon>
        <taxon>Roseomonadaceae</taxon>
        <taxon>Roseomonas</taxon>
    </lineage>
</organism>
<feature type="domain" description="Extensin-like C-terminal" evidence="1">
    <location>
        <begin position="60"/>
        <end position="234"/>
    </location>
</feature>
<name>A0ABT1X4P8_9PROT</name>
<accession>A0ABT1X4P8</accession>
<sequence>MRRWLPLLLLPILALLIVLIPRAVVLPPSLDPTAPLDLREPPGLLTRYKLSRMAREPGLCAESFAMSGIPIPTLPPQPERDGCGIAEPVRMPGPLRFQPGAPVVNCPLAAAWTIFERHGLQPAAEAAFGQRVTAVRHLGAYNCRNVYHRANARRSQHATANAIDIAGFTLADGRAVNLPGDWRAAGAPSSGSGDFLRAVRDSACRVFGAVLGPDYNAAHRDHFHLDRGGWGTCR</sequence>